<proteinExistence type="inferred from homology"/>
<protein>
    <submittedName>
        <fullName evidence="9">Major facilitator superfamily protein</fullName>
    </submittedName>
</protein>
<dbReference type="AlphaFoldDB" id="A0A7J0GLV5"/>
<evidence type="ECO:0000256" key="1">
    <source>
        <dbReference type="ARBA" id="ARBA00004141"/>
    </source>
</evidence>
<evidence type="ECO:0000313" key="10">
    <source>
        <dbReference type="Proteomes" id="UP000585474"/>
    </source>
</evidence>
<evidence type="ECO:0000256" key="2">
    <source>
        <dbReference type="ARBA" id="ARBA00022448"/>
    </source>
</evidence>
<evidence type="ECO:0000259" key="8">
    <source>
        <dbReference type="PROSITE" id="PS50850"/>
    </source>
</evidence>
<keyword evidence="2" id="KW-0813">Transport</keyword>
<dbReference type="PANTHER" id="PTHR23503">
    <property type="entry name" value="SOLUTE CARRIER FAMILY 2"/>
    <property type="match status" value="1"/>
</dbReference>
<dbReference type="OrthoDB" id="1567621at2759"/>
<comment type="caution">
    <text evidence="9">The sequence shown here is derived from an EMBL/GenBank/DDBJ whole genome shotgun (WGS) entry which is preliminary data.</text>
</comment>
<evidence type="ECO:0000256" key="4">
    <source>
        <dbReference type="ARBA" id="ARBA00022989"/>
    </source>
</evidence>
<feature type="transmembrane region" description="Helical" evidence="7">
    <location>
        <begin position="63"/>
        <end position="85"/>
    </location>
</feature>
<evidence type="ECO:0000256" key="7">
    <source>
        <dbReference type="SAM" id="Phobius"/>
    </source>
</evidence>
<accession>A0A7J0GLV5</accession>
<feature type="transmembrane region" description="Helical" evidence="7">
    <location>
        <begin position="6"/>
        <end position="24"/>
    </location>
</feature>
<dbReference type="InterPro" id="IPR005828">
    <property type="entry name" value="MFS_sugar_transport-like"/>
</dbReference>
<comment type="subcellular location">
    <subcellularLocation>
        <location evidence="1">Membrane</location>
        <topology evidence="1">Multi-pass membrane protein</topology>
    </subcellularLocation>
</comment>
<reference evidence="9 10" key="1">
    <citation type="submission" date="2019-07" db="EMBL/GenBank/DDBJ databases">
        <title>De Novo Assembly of kiwifruit Actinidia rufa.</title>
        <authorList>
            <person name="Sugita-Konishi S."/>
            <person name="Sato K."/>
            <person name="Mori E."/>
            <person name="Abe Y."/>
            <person name="Kisaki G."/>
            <person name="Hamano K."/>
            <person name="Suezawa K."/>
            <person name="Otani M."/>
            <person name="Fukuda T."/>
            <person name="Manabe T."/>
            <person name="Gomi K."/>
            <person name="Tabuchi M."/>
            <person name="Akimitsu K."/>
            <person name="Kataoka I."/>
        </authorList>
    </citation>
    <scope>NUCLEOTIDE SEQUENCE [LARGE SCALE GENOMIC DNA]</scope>
    <source>
        <strain evidence="10">cv. Fuchu</strain>
    </source>
</reference>
<feature type="transmembrane region" description="Helical" evidence="7">
    <location>
        <begin position="36"/>
        <end position="57"/>
    </location>
</feature>
<dbReference type="PANTHER" id="PTHR23503:SF8">
    <property type="entry name" value="FACILITATED GLUCOSE TRANSPORTER PROTEIN 1"/>
    <property type="match status" value="1"/>
</dbReference>
<sequence length="135" mass="14869">MLLGRFFVGSGMGLGPPVASLYVAEVSPAFERGTYGSLIQIATCLGLMGALFVGIRAKDIVGWWRVCFWISIILSAVLAVLMEFCAESPHWLLKRGRTAETENEFEKLLGRSHFKSAINELSKSDRGDETESQIL</sequence>
<dbReference type="InterPro" id="IPR036259">
    <property type="entry name" value="MFS_trans_sf"/>
</dbReference>
<evidence type="ECO:0000256" key="5">
    <source>
        <dbReference type="ARBA" id="ARBA00023136"/>
    </source>
</evidence>
<keyword evidence="3 7" id="KW-0812">Transmembrane</keyword>
<dbReference type="InterPro" id="IPR045263">
    <property type="entry name" value="GLUT"/>
</dbReference>
<comment type="similarity">
    <text evidence="6">Belongs to the major facilitator superfamily. Phosphate:H(+) symporter (TC 2.A.1.9) family.</text>
</comment>
<organism evidence="9 10">
    <name type="scientific">Actinidia rufa</name>
    <dbReference type="NCBI Taxonomy" id="165716"/>
    <lineage>
        <taxon>Eukaryota</taxon>
        <taxon>Viridiplantae</taxon>
        <taxon>Streptophyta</taxon>
        <taxon>Embryophyta</taxon>
        <taxon>Tracheophyta</taxon>
        <taxon>Spermatophyta</taxon>
        <taxon>Magnoliopsida</taxon>
        <taxon>eudicotyledons</taxon>
        <taxon>Gunneridae</taxon>
        <taxon>Pentapetalae</taxon>
        <taxon>asterids</taxon>
        <taxon>Ericales</taxon>
        <taxon>Actinidiaceae</taxon>
        <taxon>Actinidia</taxon>
    </lineage>
</organism>
<dbReference type="GO" id="GO:0015149">
    <property type="term" value="F:hexose transmembrane transporter activity"/>
    <property type="evidence" value="ECO:0007669"/>
    <property type="project" value="TreeGrafter"/>
</dbReference>
<keyword evidence="10" id="KW-1185">Reference proteome</keyword>
<gene>
    <name evidence="9" type="ORF">Acr_23g0001680</name>
</gene>
<name>A0A7J0GLV5_9ERIC</name>
<keyword evidence="5 7" id="KW-0472">Membrane</keyword>
<dbReference type="EMBL" id="BJWL01000023">
    <property type="protein sequence ID" value="GFZ11783.1"/>
    <property type="molecule type" value="Genomic_DNA"/>
</dbReference>
<dbReference type="SUPFAM" id="SSF103473">
    <property type="entry name" value="MFS general substrate transporter"/>
    <property type="match status" value="1"/>
</dbReference>
<dbReference type="Gene3D" id="1.20.1250.20">
    <property type="entry name" value="MFS general substrate transporter like domains"/>
    <property type="match status" value="1"/>
</dbReference>
<dbReference type="Proteomes" id="UP000585474">
    <property type="component" value="Unassembled WGS sequence"/>
</dbReference>
<keyword evidence="4 7" id="KW-1133">Transmembrane helix</keyword>
<evidence type="ECO:0000256" key="3">
    <source>
        <dbReference type="ARBA" id="ARBA00022692"/>
    </source>
</evidence>
<dbReference type="InterPro" id="IPR020846">
    <property type="entry name" value="MFS_dom"/>
</dbReference>
<evidence type="ECO:0000256" key="6">
    <source>
        <dbReference type="ARBA" id="ARBA00044504"/>
    </source>
</evidence>
<dbReference type="PROSITE" id="PS50850">
    <property type="entry name" value="MFS"/>
    <property type="match status" value="1"/>
</dbReference>
<evidence type="ECO:0000313" key="9">
    <source>
        <dbReference type="EMBL" id="GFZ11783.1"/>
    </source>
</evidence>
<feature type="domain" description="Major facilitator superfamily (MFS) profile" evidence="8">
    <location>
        <begin position="1"/>
        <end position="135"/>
    </location>
</feature>
<dbReference type="Pfam" id="PF00083">
    <property type="entry name" value="Sugar_tr"/>
    <property type="match status" value="1"/>
</dbReference>
<dbReference type="GO" id="GO:0016020">
    <property type="term" value="C:membrane"/>
    <property type="evidence" value="ECO:0007669"/>
    <property type="project" value="UniProtKB-SubCell"/>
</dbReference>